<name>A0A2A4MP28_9GAMM</name>
<evidence type="ECO:0000256" key="1">
    <source>
        <dbReference type="ARBA" id="ARBA00008106"/>
    </source>
</evidence>
<dbReference type="InterPro" id="IPR006439">
    <property type="entry name" value="HAD-SF_hydro_IA"/>
</dbReference>
<keyword evidence="2 3" id="KW-0378">Hydrolase</keyword>
<reference evidence="5" key="1">
    <citation type="submission" date="2017-08" db="EMBL/GenBank/DDBJ databases">
        <title>A dynamic microbial community with high functional redundancy inhabits the cold, oxic subseafloor aquifer.</title>
        <authorList>
            <person name="Tully B.J."/>
            <person name="Wheat C.G."/>
            <person name="Glazer B.T."/>
            <person name="Huber J.A."/>
        </authorList>
    </citation>
    <scope>NUCLEOTIDE SEQUENCE [LARGE SCALE GENOMIC DNA]</scope>
</reference>
<dbReference type="InterPro" id="IPR051540">
    <property type="entry name" value="S-2-haloacid_dehalogenase"/>
</dbReference>
<dbReference type="GO" id="GO:0018784">
    <property type="term" value="F:(S)-2-haloacid dehalogenase activity"/>
    <property type="evidence" value="ECO:0007669"/>
    <property type="project" value="UniProtKB-UniRule"/>
</dbReference>
<evidence type="ECO:0000313" key="4">
    <source>
        <dbReference type="EMBL" id="PCH61999.1"/>
    </source>
</evidence>
<comment type="function">
    <text evidence="3">Catalyzes the hydrolytic dehalogenation of small (S)-2-haloalkanoic acids to yield the corresponding (R)-2-hydroxyalkanoic acids.</text>
</comment>
<dbReference type="EMBL" id="NVQR01000048">
    <property type="protein sequence ID" value="PCH61999.1"/>
    <property type="molecule type" value="Genomic_DNA"/>
</dbReference>
<dbReference type="PANTHER" id="PTHR43316">
    <property type="entry name" value="HYDROLASE, HALOACID DELAHOGENASE-RELATED"/>
    <property type="match status" value="1"/>
</dbReference>
<dbReference type="InterPro" id="IPR036412">
    <property type="entry name" value="HAD-like_sf"/>
</dbReference>
<evidence type="ECO:0000313" key="5">
    <source>
        <dbReference type="Proteomes" id="UP000218172"/>
    </source>
</evidence>
<dbReference type="PRINTS" id="PR00413">
    <property type="entry name" value="HADHALOGNASE"/>
</dbReference>
<accession>A0A2A4MP28</accession>
<comment type="caution">
    <text evidence="4">The sequence shown here is derived from an EMBL/GenBank/DDBJ whole genome shotgun (WGS) entry which is preliminary data.</text>
</comment>
<evidence type="ECO:0000256" key="2">
    <source>
        <dbReference type="ARBA" id="ARBA00022801"/>
    </source>
</evidence>
<dbReference type="AlphaFoldDB" id="A0A2A4MP28"/>
<organism evidence="4 5">
    <name type="scientific">SAR86 cluster bacterium</name>
    <dbReference type="NCBI Taxonomy" id="2030880"/>
    <lineage>
        <taxon>Bacteria</taxon>
        <taxon>Pseudomonadati</taxon>
        <taxon>Pseudomonadota</taxon>
        <taxon>Gammaproteobacteria</taxon>
        <taxon>SAR86 cluster</taxon>
    </lineage>
</organism>
<dbReference type="SUPFAM" id="SSF56784">
    <property type="entry name" value="HAD-like"/>
    <property type="match status" value="1"/>
</dbReference>
<comment type="similarity">
    <text evidence="1 3">Belongs to the HAD-like hydrolase superfamily. S-2-haloalkanoic acid dehalogenase family.</text>
</comment>
<protein>
    <recommendedName>
        <fullName evidence="3">(S)-2-haloacid dehalogenase</fullName>
        <ecNumber evidence="3">3.8.1.2</ecNumber>
    </recommendedName>
    <alternativeName>
        <fullName evidence="3">2-haloalkanoic acid dehalogenase</fullName>
    </alternativeName>
    <alternativeName>
        <fullName evidence="3">Halocarboxylic acid halidohydrolase</fullName>
    </alternativeName>
    <alternativeName>
        <fullName evidence="3">L-2-haloacid dehalogenase</fullName>
    </alternativeName>
</protein>
<gene>
    <name evidence="4" type="ORF">COC19_03500</name>
</gene>
<dbReference type="Proteomes" id="UP000218172">
    <property type="component" value="Unassembled WGS sequence"/>
</dbReference>
<dbReference type="Gene3D" id="3.40.50.1000">
    <property type="entry name" value="HAD superfamily/HAD-like"/>
    <property type="match status" value="1"/>
</dbReference>
<dbReference type="Pfam" id="PF00702">
    <property type="entry name" value="Hydrolase"/>
    <property type="match status" value="1"/>
</dbReference>
<dbReference type="EC" id="3.8.1.2" evidence="3"/>
<dbReference type="CDD" id="cd02588">
    <property type="entry name" value="HAD_L2-DEX"/>
    <property type="match status" value="1"/>
</dbReference>
<dbReference type="PANTHER" id="PTHR43316:SF3">
    <property type="entry name" value="HALOACID DEHALOGENASE, TYPE II (AFU_ORTHOLOGUE AFUA_2G07750)-RELATED"/>
    <property type="match status" value="1"/>
</dbReference>
<sequence>MLPLVAGIGLPNIANAQIAALKDVKALTFDVFGTVVDWRGSIIREGQLLSANKGFDVDWGVFADRWRAGYGPAMRRVRSGDLPWTKIDDLHRLILDQLIPEFGLESLTEAEVEHFNKAWHRLSPWSDTVRGLQLLRSRYIITTLSNGNISLLTNMAKNAGLPWDAVLSAELAGHYKPDPRAYLKAAELLSLEPEEILMVAAHPGDLRAAARAGLKTAYVIRPLEKGPGREVDRNPQGEFDVTANDFIDLASRLGV</sequence>
<dbReference type="NCBIfam" id="TIGR01428">
    <property type="entry name" value="HAD_type_II"/>
    <property type="match status" value="1"/>
</dbReference>
<dbReference type="InterPro" id="IPR023214">
    <property type="entry name" value="HAD_sf"/>
</dbReference>
<comment type="catalytic activity">
    <reaction evidence="3">
        <text>an (S)-2-haloacid + H2O = a (2R)-2-hydroxycarboxylate + a halide anion + H(+)</text>
        <dbReference type="Rhea" id="RHEA:11192"/>
        <dbReference type="ChEBI" id="CHEBI:15377"/>
        <dbReference type="ChEBI" id="CHEBI:15378"/>
        <dbReference type="ChEBI" id="CHEBI:16042"/>
        <dbReference type="ChEBI" id="CHEBI:58314"/>
        <dbReference type="ChEBI" id="CHEBI:137405"/>
        <dbReference type="EC" id="3.8.1.2"/>
    </reaction>
</comment>
<dbReference type="InterPro" id="IPR023198">
    <property type="entry name" value="PGP-like_dom2"/>
</dbReference>
<evidence type="ECO:0000256" key="3">
    <source>
        <dbReference type="RuleBase" id="RU368077"/>
    </source>
</evidence>
<proteinExistence type="inferred from homology"/>
<dbReference type="InterPro" id="IPR006328">
    <property type="entry name" value="2-HAD"/>
</dbReference>
<dbReference type="Gene3D" id="1.10.150.240">
    <property type="entry name" value="Putative phosphatase, domain 2"/>
    <property type="match status" value="1"/>
</dbReference>
<dbReference type="NCBIfam" id="TIGR01493">
    <property type="entry name" value="HAD-SF-IA-v2"/>
    <property type="match status" value="1"/>
</dbReference>